<reference evidence="1" key="2">
    <citation type="submission" date="2023-06" db="EMBL/GenBank/DDBJ databases">
        <authorList>
            <consortium name="Lawrence Berkeley National Laboratory"/>
            <person name="Haridas S."/>
            <person name="Hensen N."/>
            <person name="Bonometti L."/>
            <person name="Westerberg I."/>
            <person name="Brannstrom I.O."/>
            <person name="Guillou S."/>
            <person name="Cros-Aarteil S."/>
            <person name="Calhoun S."/>
            <person name="Kuo A."/>
            <person name="Mondo S."/>
            <person name="Pangilinan J."/>
            <person name="Riley R."/>
            <person name="LaButti K."/>
            <person name="Andreopoulos B."/>
            <person name="Lipzen A."/>
            <person name="Chen C."/>
            <person name="Yanf M."/>
            <person name="Daum C."/>
            <person name="Ng V."/>
            <person name="Clum A."/>
            <person name="Steindorff A."/>
            <person name="Ohm R."/>
            <person name="Martin F."/>
            <person name="Silar P."/>
            <person name="Natvig D."/>
            <person name="Lalanne C."/>
            <person name="Gautier V."/>
            <person name="Ament-velasquez S.L."/>
            <person name="Kruys A."/>
            <person name="Hutchinson M.I."/>
            <person name="Powell A.J."/>
            <person name="Barry K."/>
            <person name="Miller A.N."/>
            <person name="Grigoriev I.V."/>
            <person name="Debuchy R."/>
            <person name="Gladieux P."/>
            <person name="Thoren M.H."/>
            <person name="Johannesson H."/>
        </authorList>
    </citation>
    <scope>NUCLEOTIDE SEQUENCE</scope>
    <source>
        <strain evidence="1">CBS 232.78</strain>
    </source>
</reference>
<evidence type="ECO:0000313" key="2">
    <source>
        <dbReference type="Proteomes" id="UP001285441"/>
    </source>
</evidence>
<dbReference type="AlphaFoldDB" id="A0AAE0N2E8"/>
<reference evidence="1" key="1">
    <citation type="journal article" date="2023" name="Mol. Phylogenet. Evol.">
        <title>Genome-scale phylogeny and comparative genomics of the fungal order Sordariales.</title>
        <authorList>
            <person name="Hensen N."/>
            <person name="Bonometti L."/>
            <person name="Westerberg I."/>
            <person name="Brannstrom I.O."/>
            <person name="Guillou S."/>
            <person name="Cros-Aarteil S."/>
            <person name="Calhoun S."/>
            <person name="Haridas S."/>
            <person name="Kuo A."/>
            <person name="Mondo S."/>
            <person name="Pangilinan J."/>
            <person name="Riley R."/>
            <person name="LaButti K."/>
            <person name="Andreopoulos B."/>
            <person name="Lipzen A."/>
            <person name="Chen C."/>
            <person name="Yan M."/>
            <person name="Daum C."/>
            <person name="Ng V."/>
            <person name="Clum A."/>
            <person name="Steindorff A."/>
            <person name="Ohm R.A."/>
            <person name="Martin F."/>
            <person name="Silar P."/>
            <person name="Natvig D.O."/>
            <person name="Lalanne C."/>
            <person name="Gautier V."/>
            <person name="Ament-Velasquez S.L."/>
            <person name="Kruys A."/>
            <person name="Hutchinson M.I."/>
            <person name="Powell A.J."/>
            <person name="Barry K."/>
            <person name="Miller A.N."/>
            <person name="Grigoriev I.V."/>
            <person name="Debuchy R."/>
            <person name="Gladieux P."/>
            <person name="Hiltunen Thoren M."/>
            <person name="Johannesson H."/>
        </authorList>
    </citation>
    <scope>NUCLEOTIDE SEQUENCE</scope>
    <source>
        <strain evidence="1">CBS 232.78</strain>
    </source>
</reference>
<dbReference type="Proteomes" id="UP001285441">
    <property type="component" value="Unassembled WGS sequence"/>
</dbReference>
<organism evidence="1 2">
    <name type="scientific">Podospora didyma</name>
    <dbReference type="NCBI Taxonomy" id="330526"/>
    <lineage>
        <taxon>Eukaryota</taxon>
        <taxon>Fungi</taxon>
        <taxon>Dikarya</taxon>
        <taxon>Ascomycota</taxon>
        <taxon>Pezizomycotina</taxon>
        <taxon>Sordariomycetes</taxon>
        <taxon>Sordariomycetidae</taxon>
        <taxon>Sordariales</taxon>
        <taxon>Podosporaceae</taxon>
        <taxon>Podospora</taxon>
    </lineage>
</organism>
<protein>
    <submittedName>
        <fullName evidence="1">Uncharacterized protein</fullName>
    </submittedName>
</protein>
<gene>
    <name evidence="1" type="ORF">B0H63DRAFT_515470</name>
</gene>
<proteinExistence type="predicted"/>
<accession>A0AAE0N2E8</accession>
<dbReference type="EMBL" id="JAULSW010000011">
    <property type="protein sequence ID" value="KAK3367663.1"/>
    <property type="molecule type" value="Genomic_DNA"/>
</dbReference>
<keyword evidence="2" id="KW-1185">Reference proteome</keyword>
<name>A0AAE0N2E8_9PEZI</name>
<sequence length="304" mass="34940">MNQPPTHQELLNASNDEWMQALNEGPHTSFKMVEAMMAATQVSYEDFLSHPETLKARFRQNPVEPHDINPGGRYYDTWHSKTGRCTSFAIKVVFNLNSHHPDSFQFGFYNLGSHRVARCENTNILIDSKSNNGVKVQPDTVPYTFPRRNGPNIEGYWTNGNFQNSQSGQVLNRTPPHSALAACLKQTADYAVLVCAFRSIEYNANGIWVPKYRGMIRWRIASHRMELTPDMGNRHKVSCITFDRTRGNQDTHVECAEELDDFIEECGFRSQWEADGIHLFNRELWKAAIRLWGYPVWSKEELPG</sequence>
<comment type="caution">
    <text evidence="1">The sequence shown here is derived from an EMBL/GenBank/DDBJ whole genome shotgun (WGS) entry which is preliminary data.</text>
</comment>
<evidence type="ECO:0000313" key="1">
    <source>
        <dbReference type="EMBL" id="KAK3367663.1"/>
    </source>
</evidence>